<dbReference type="RefSeq" id="WP_024026359.1">
    <property type="nucleotide sequence ID" value="NZ_ALAN01000008.1"/>
</dbReference>
<reference evidence="1 2" key="1">
    <citation type="journal article" date="2014" name="Environ. Microbiol.">
        <title>The nitrate-ammonifying and nosZ-carrying bacterium Bacillus vireti is a potent source and sink for nitric and nitrous oxide under high nitrate conditions.</title>
        <authorList>
            <person name="Mania D."/>
            <person name="Heylen K."/>
            <person name="van Spanning R.J."/>
            <person name="Frostegard A."/>
        </authorList>
    </citation>
    <scope>NUCLEOTIDE SEQUENCE [LARGE SCALE GENOMIC DNA]</scope>
    <source>
        <strain evidence="1 2">LMG 21834</strain>
    </source>
</reference>
<sequence length="122" mass="14696">MKNIFLKRVYEPVDEADGQRILIDRLWPRGISKEEARLTYWLKEVAPSSELRKWFGHLPERFEEFQSRYLQELRTNERQSVAVDQIIEWSLNRPVTLLYGAKDPIHNHAQVLKEELIFRMDE</sequence>
<comment type="caution">
    <text evidence="1">The sequence shown here is derived from an EMBL/GenBank/DDBJ whole genome shotgun (WGS) entry which is preliminary data.</text>
</comment>
<gene>
    <name evidence="1" type="ORF">BAVI_00650</name>
</gene>
<dbReference type="PANTHER" id="PTHR36849:SF1">
    <property type="entry name" value="CYTOPLASMIC PROTEIN"/>
    <property type="match status" value="1"/>
</dbReference>
<dbReference type="Pfam" id="PF22752">
    <property type="entry name" value="DUF488-N3i"/>
    <property type="match status" value="1"/>
</dbReference>
<evidence type="ECO:0008006" key="3">
    <source>
        <dbReference type="Google" id="ProtNLM"/>
    </source>
</evidence>
<dbReference type="InterPro" id="IPR052552">
    <property type="entry name" value="YeaO-like"/>
</dbReference>
<evidence type="ECO:0000313" key="2">
    <source>
        <dbReference type="Proteomes" id="UP000018877"/>
    </source>
</evidence>
<evidence type="ECO:0000313" key="1">
    <source>
        <dbReference type="EMBL" id="ETI70863.1"/>
    </source>
</evidence>
<organism evidence="1 2">
    <name type="scientific">Neobacillus vireti LMG 21834</name>
    <dbReference type="NCBI Taxonomy" id="1131730"/>
    <lineage>
        <taxon>Bacteria</taxon>
        <taxon>Bacillati</taxon>
        <taxon>Bacillota</taxon>
        <taxon>Bacilli</taxon>
        <taxon>Bacillales</taxon>
        <taxon>Bacillaceae</taxon>
        <taxon>Neobacillus</taxon>
    </lineage>
</organism>
<dbReference type="EMBL" id="ALAN01000008">
    <property type="protein sequence ID" value="ETI70863.1"/>
    <property type="molecule type" value="Genomic_DNA"/>
</dbReference>
<proteinExistence type="predicted"/>
<keyword evidence="2" id="KW-1185">Reference proteome</keyword>
<dbReference type="PANTHER" id="PTHR36849">
    <property type="entry name" value="CYTOPLASMIC PROTEIN-RELATED"/>
    <property type="match status" value="1"/>
</dbReference>
<protein>
    <recommendedName>
        <fullName evidence="3">Uroporphyrin-III C-methyltransferase</fullName>
    </recommendedName>
</protein>
<dbReference type="Proteomes" id="UP000018877">
    <property type="component" value="Unassembled WGS sequence"/>
</dbReference>
<name>A0AB94IV43_9BACI</name>
<accession>A0AB94IV43</accession>
<dbReference type="AlphaFoldDB" id="A0AB94IV43"/>